<sequence>MSSMSYSPTQKLLHWSIFGLVALLYGLSLAEDLFPRGDPGRDLVWWLHISFGLLLAAFVAWRLAVRLSRGAPSLPAAMSGPERLLAHAGHLGLYALLIALPVLGILLTWYRGDALSFFGLFTIPSPVVADRETARSIKGLHELAANGILIVAGLHALAAFWHHWVRRDDVLVRMLPGRRRGVHPAE</sequence>
<dbReference type="PANTHER" id="PTHR30529:SF1">
    <property type="entry name" value="CYTOCHROME B561 HOMOLOG 2"/>
    <property type="match status" value="1"/>
</dbReference>
<dbReference type="GO" id="GO:0020037">
    <property type="term" value="F:heme binding"/>
    <property type="evidence" value="ECO:0007669"/>
    <property type="project" value="TreeGrafter"/>
</dbReference>
<keyword evidence="11 13" id="KW-0472">Membrane</keyword>
<dbReference type="InterPro" id="IPR016174">
    <property type="entry name" value="Di-haem_cyt_TM"/>
</dbReference>
<evidence type="ECO:0000256" key="13">
    <source>
        <dbReference type="SAM" id="Phobius"/>
    </source>
</evidence>
<protein>
    <submittedName>
        <fullName evidence="15">Cytochrome b561</fullName>
    </submittedName>
</protein>
<feature type="transmembrane region" description="Helical" evidence="13">
    <location>
        <begin position="84"/>
        <end position="110"/>
    </location>
</feature>
<accession>A0A1Y6C343</accession>
<organism evidence="15 16">
    <name type="scientific">Tistlia consotensis USBA 355</name>
    <dbReference type="NCBI Taxonomy" id="560819"/>
    <lineage>
        <taxon>Bacteria</taxon>
        <taxon>Pseudomonadati</taxon>
        <taxon>Pseudomonadota</taxon>
        <taxon>Alphaproteobacteria</taxon>
        <taxon>Rhodospirillales</taxon>
        <taxon>Rhodovibrionaceae</taxon>
        <taxon>Tistlia</taxon>
    </lineage>
</organism>
<keyword evidence="7" id="KW-0479">Metal-binding</keyword>
<evidence type="ECO:0000256" key="11">
    <source>
        <dbReference type="ARBA" id="ARBA00023136"/>
    </source>
</evidence>
<evidence type="ECO:0000313" key="16">
    <source>
        <dbReference type="Proteomes" id="UP000192917"/>
    </source>
</evidence>
<dbReference type="AlphaFoldDB" id="A0A1Y6C343"/>
<reference evidence="15 16" key="1">
    <citation type="submission" date="2017-04" db="EMBL/GenBank/DDBJ databases">
        <authorList>
            <person name="Afonso C.L."/>
            <person name="Miller P.J."/>
            <person name="Scott M.A."/>
            <person name="Spackman E."/>
            <person name="Goraichik I."/>
            <person name="Dimitrov K.M."/>
            <person name="Suarez D.L."/>
            <person name="Swayne D.E."/>
        </authorList>
    </citation>
    <scope>NUCLEOTIDE SEQUENCE [LARGE SCALE GENOMIC DNA]</scope>
    <source>
        <strain evidence="15 16">USBA 355</strain>
    </source>
</reference>
<keyword evidence="6 13" id="KW-0812">Transmembrane</keyword>
<evidence type="ECO:0000256" key="4">
    <source>
        <dbReference type="ARBA" id="ARBA00022475"/>
    </source>
</evidence>
<evidence type="ECO:0000256" key="12">
    <source>
        <dbReference type="ARBA" id="ARBA00037975"/>
    </source>
</evidence>
<dbReference type="GO" id="GO:0022904">
    <property type="term" value="P:respiratory electron transport chain"/>
    <property type="evidence" value="ECO:0007669"/>
    <property type="project" value="InterPro"/>
</dbReference>
<evidence type="ECO:0000256" key="7">
    <source>
        <dbReference type="ARBA" id="ARBA00022723"/>
    </source>
</evidence>
<dbReference type="PANTHER" id="PTHR30529">
    <property type="entry name" value="CYTOCHROME B561"/>
    <property type="match status" value="1"/>
</dbReference>
<comment type="subcellular location">
    <subcellularLocation>
        <location evidence="2">Cell membrane</location>
        <topology evidence="2">Multi-pass membrane protein</topology>
    </subcellularLocation>
</comment>
<keyword evidence="8" id="KW-0249">Electron transport</keyword>
<name>A0A1Y6C343_9PROT</name>
<evidence type="ECO:0000256" key="5">
    <source>
        <dbReference type="ARBA" id="ARBA00022617"/>
    </source>
</evidence>
<feature type="domain" description="Cytochrome b561 bacterial/Ni-hydrogenase" evidence="14">
    <location>
        <begin position="6"/>
        <end position="177"/>
    </location>
</feature>
<evidence type="ECO:0000256" key="1">
    <source>
        <dbReference type="ARBA" id="ARBA00001970"/>
    </source>
</evidence>
<evidence type="ECO:0000256" key="6">
    <source>
        <dbReference type="ARBA" id="ARBA00022692"/>
    </source>
</evidence>
<keyword evidence="10" id="KW-0408">Iron</keyword>
<evidence type="ECO:0000256" key="3">
    <source>
        <dbReference type="ARBA" id="ARBA00022448"/>
    </source>
</evidence>
<evidence type="ECO:0000313" key="15">
    <source>
        <dbReference type="EMBL" id="SMF33247.1"/>
    </source>
</evidence>
<proteinExistence type="inferred from homology"/>
<comment type="cofactor">
    <cofactor evidence="1">
        <name>heme b</name>
        <dbReference type="ChEBI" id="CHEBI:60344"/>
    </cofactor>
</comment>
<keyword evidence="3" id="KW-0813">Transport</keyword>
<dbReference type="EMBL" id="FWZX01000011">
    <property type="protein sequence ID" value="SMF33247.1"/>
    <property type="molecule type" value="Genomic_DNA"/>
</dbReference>
<evidence type="ECO:0000259" key="14">
    <source>
        <dbReference type="Pfam" id="PF01292"/>
    </source>
</evidence>
<evidence type="ECO:0000256" key="9">
    <source>
        <dbReference type="ARBA" id="ARBA00022989"/>
    </source>
</evidence>
<dbReference type="GO" id="GO:0009055">
    <property type="term" value="F:electron transfer activity"/>
    <property type="evidence" value="ECO:0007669"/>
    <property type="project" value="InterPro"/>
</dbReference>
<evidence type="ECO:0000256" key="8">
    <source>
        <dbReference type="ARBA" id="ARBA00022982"/>
    </source>
</evidence>
<evidence type="ECO:0000256" key="10">
    <source>
        <dbReference type="ARBA" id="ARBA00023004"/>
    </source>
</evidence>
<dbReference type="SUPFAM" id="SSF81342">
    <property type="entry name" value="Transmembrane di-heme cytochromes"/>
    <property type="match status" value="1"/>
</dbReference>
<feature type="transmembrane region" description="Helical" evidence="13">
    <location>
        <begin position="143"/>
        <end position="165"/>
    </location>
</feature>
<gene>
    <name evidence="15" type="ORF">SAMN05428998_111111</name>
</gene>
<dbReference type="InterPro" id="IPR052168">
    <property type="entry name" value="Cytochrome_b561_oxidase"/>
</dbReference>
<dbReference type="RefSeq" id="WP_085123486.1">
    <property type="nucleotide sequence ID" value="NZ_FWZX01000011.1"/>
</dbReference>
<feature type="transmembrane region" description="Helical" evidence="13">
    <location>
        <begin position="12"/>
        <end position="31"/>
    </location>
</feature>
<keyword evidence="4" id="KW-1003">Cell membrane</keyword>
<feature type="transmembrane region" description="Helical" evidence="13">
    <location>
        <begin position="43"/>
        <end position="64"/>
    </location>
</feature>
<keyword evidence="9 13" id="KW-1133">Transmembrane helix</keyword>
<evidence type="ECO:0000256" key="2">
    <source>
        <dbReference type="ARBA" id="ARBA00004651"/>
    </source>
</evidence>
<keyword evidence="5" id="KW-0349">Heme</keyword>
<dbReference type="Proteomes" id="UP000192917">
    <property type="component" value="Unassembled WGS sequence"/>
</dbReference>
<dbReference type="GO" id="GO:0046872">
    <property type="term" value="F:metal ion binding"/>
    <property type="evidence" value="ECO:0007669"/>
    <property type="project" value="UniProtKB-KW"/>
</dbReference>
<keyword evidence="16" id="KW-1185">Reference proteome</keyword>
<dbReference type="InterPro" id="IPR011577">
    <property type="entry name" value="Cyt_b561_bac/Ni-Hgenase"/>
</dbReference>
<dbReference type="Pfam" id="PF01292">
    <property type="entry name" value="Ni_hydr_CYTB"/>
    <property type="match status" value="1"/>
</dbReference>
<dbReference type="GO" id="GO:0005886">
    <property type="term" value="C:plasma membrane"/>
    <property type="evidence" value="ECO:0007669"/>
    <property type="project" value="UniProtKB-SubCell"/>
</dbReference>
<comment type="similarity">
    <text evidence="12">Belongs to the cytochrome b561 family.</text>
</comment>